<protein>
    <submittedName>
        <fullName evidence="1">Uncharacterized protein</fullName>
    </submittedName>
</protein>
<name>A0A5E9PH39_9GAMM</name>
<evidence type="ECO:0000313" key="2">
    <source>
        <dbReference type="Proteomes" id="UP000297445"/>
    </source>
</evidence>
<dbReference type="InterPro" id="IPR029035">
    <property type="entry name" value="DHS-like_NAD/FAD-binding_dom"/>
</dbReference>
<reference evidence="1 2" key="1">
    <citation type="submission" date="2019-03" db="EMBL/GenBank/DDBJ databases">
        <title>Draft genome sequence of an environmental Acinetobacter seifertii from Brazil.</title>
        <authorList>
            <person name="Furlan J.P.R."/>
            <person name="Stehling E.G."/>
        </authorList>
    </citation>
    <scope>NUCLEOTIDE SEQUENCE [LARGE SCALE GENOMIC DNA]</scope>
    <source>
        <strain evidence="1 2">SAb133</strain>
    </source>
</reference>
<dbReference type="Proteomes" id="UP000297445">
    <property type="component" value="Unassembled WGS sequence"/>
</dbReference>
<proteinExistence type="predicted"/>
<evidence type="ECO:0000313" key="1">
    <source>
        <dbReference type="EMBL" id="TEU27188.1"/>
    </source>
</evidence>
<organism evidence="1 2">
    <name type="scientific">Acinetobacter seifertii</name>
    <dbReference type="NCBI Taxonomy" id="1530123"/>
    <lineage>
        <taxon>Bacteria</taxon>
        <taxon>Pseudomonadati</taxon>
        <taxon>Pseudomonadota</taxon>
        <taxon>Gammaproteobacteria</taxon>
        <taxon>Moraxellales</taxon>
        <taxon>Moraxellaceae</taxon>
        <taxon>Acinetobacter</taxon>
        <taxon>Acinetobacter calcoaceticus/baumannii complex</taxon>
    </lineage>
</organism>
<dbReference type="Pfam" id="PF13289">
    <property type="entry name" value="SIR2_2"/>
    <property type="match status" value="1"/>
</dbReference>
<gene>
    <name evidence="1" type="ORF">E2R16_12060</name>
</gene>
<dbReference type="EMBL" id="SNSA01000005">
    <property type="protein sequence ID" value="TEU27188.1"/>
    <property type="molecule type" value="Genomic_DNA"/>
</dbReference>
<comment type="caution">
    <text evidence="1">The sequence shown here is derived from an EMBL/GenBank/DDBJ whole genome shotgun (WGS) entry which is preliminary data.</text>
</comment>
<dbReference type="AlphaFoldDB" id="A0A5E9PH39"/>
<dbReference type="SUPFAM" id="SSF52467">
    <property type="entry name" value="DHS-like NAD/FAD-binding domain"/>
    <property type="match status" value="1"/>
</dbReference>
<sequence>MRKIKVIEIDNATLDTIIEAKKNNKLAFFIGAGFSKNSETDLKKIPLWSDLIHDLKKNLGVETETDYLKIAQLYYLQYGEYQYFNKLKKYFDVDLKPSRVHEKLFDILPSLIVTTNWDNLLEQTSFNEGLTYDVITNDIDLVKSRYFHKIIKMHGDFQHHNIVFKEDDYLKYSDEFPLIENYIKSILSTYVVVFIGYSYSDVDLKLITKWIETKSEVTPPKFLFSTKFNNAEANYLRNHGIQLLVPHNTENYSMSKVLIQFLEMISQKDELNRYKKIIEKEDLSQDEKYLLLSFFYNKIKVLDELDAIFPKQIIDFFSEIRIKYHNNCYGLYFVTDIVDIGTVGLIKKYYKRIEKIIKNNKGQDNIVMDILKKIFYIFVKANIVFLQFNYKDNPENIIDIREYLDENKLMDNREYLDFKTKGEANDLIISEDYELLSIFSRNRIRENIRDKLYIKLAINSFNNDISNLNLKLNFNKNEGDDSTLGSIHNNENYYVKKFKDYFEFYDLTNKVEYSFINDFLNFKVIDNIYFSVSERINKNLKMLDSFINGGGSFDLEENSADLLIKSYLDFIYKNNIVMDDYYKVKSVFSLYIDFKIKFIIKFHSNKNKIDNLDRKIRVSKKLTQEDLYILLNFSNRSEILSILNSLMETLNENEDIKITDFFEDDFSLIYYFNNCFNNLLCKSKSHIIESKLSNLILLSALIDWGDGENLVDLLSDIVDKYQSYSVIDNIGLFIYFNSVYYTSGGIDFNVLLDIFLKKIMNYNIDTNLFVILEHSNIENLFLYMAKSKSYDNDFIIGEFLYFIESPTNQALRKLFILNLLPLLLSVTIIDYENIIYDYIFELLSKEIDELKFEFFILCLIYVDDFVIKLRPDILNKYLKEFKNTIEKSYLFNNYKLDAIVIKLAKRSGKEYKVFKKIKKNLNLSEN</sequence>
<accession>A0A5E9PH39</accession>